<reference evidence="8 9" key="1">
    <citation type="submission" date="2022-05" db="EMBL/GenBank/DDBJ databases">
        <authorList>
            <consortium name="Genoscope - CEA"/>
            <person name="William W."/>
        </authorList>
    </citation>
    <scope>NUCLEOTIDE SEQUENCE [LARGE SCALE GENOMIC DNA]</scope>
</reference>
<organism evidence="8 9">
    <name type="scientific">Porites evermanni</name>
    <dbReference type="NCBI Taxonomy" id="104178"/>
    <lineage>
        <taxon>Eukaryota</taxon>
        <taxon>Metazoa</taxon>
        <taxon>Cnidaria</taxon>
        <taxon>Anthozoa</taxon>
        <taxon>Hexacorallia</taxon>
        <taxon>Scleractinia</taxon>
        <taxon>Fungiina</taxon>
        <taxon>Poritidae</taxon>
        <taxon>Porites</taxon>
    </lineage>
</organism>
<dbReference type="Proteomes" id="UP001159427">
    <property type="component" value="Unassembled WGS sequence"/>
</dbReference>
<dbReference type="EMBL" id="CALNXI010000666">
    <property type="protein sequence ID" value="CAH3030936.1"/>
    <property type="molecule type" value="Genomic_DNA"/>
</dbReference>
<keyword evidence="4 7" id="KW-0812">Transmembrane</keyword>
<dbReference type="Pfam" id="PF08627">
    <property type="entry name" value="CRT-like"/>
    <property type="match status" value="1"/>
</dbReference>
<accession>A0ABN8MMD4</accession>
<name>A0ABN8MMD4_9CNID</name>
<dbReference type="SUPFAM" id="SSF103481">
    <property type="entry name" value="Multidrug resistance efflux transporter EmrE"/>
    <property type="match status" value="1"/>
</dbReference>
<evidence type="ECO:0000256" key="3">
    <source>
        <dbReference type="ARBA" id="ARBA00022448"/>
    </source>
</evidence>
<evidence type="ECO:0000256" key="7">
    <source>
        <dbReference type="SAM" id="Phobius"/>
    </source>
</evidence>
<evidence type="ECO:0000313" key="9">
    <source>
        <dbReference type="Proteomes" id="UP001159427"/>
    </source>
</evidence>
<dbReference type="PANTHER" id="PTHR31326">
    <property type="entry name" value="PROTEIN CLT2, CHLOROPLASTIC"/>
    <property type="match status" value="1"/>
</dbReference>
<feature type="transmembrane region" description="Helical" evidence="7">
    <location>
        <begin position="130"/>
        <end position="148"/>
    </location>
</feature>
<feature type="transmembrane region" description="Helical" evidence="7">
    <location>
        <begin position="331"/>
        <end position="350"/>
    </location>
</feature>
<feature type="transmembrane region" description="Helical" evidence="7">
    <location>
        <begin position="231"/>
        <end position="250"/>
    </location>
</feature>
<feature type="transmembrane region" description="Helical" evidence="7">
    <location>
        <begin position="271"/>
        <end position="291"/>
    </location>
</feature>
<evidence type="ECO:0000256" key="6">
    <source>
        <dbReference type="ARBA" id="ARBA00023136"/>
    </source>
</evidence>
<feature type="transmembrane region" description="Helical" evidence="7">
    <location>
        <begin position="357"/>
        <end position="377"/>
    </location>
</feature>
<feature type="transmembrane region" description="Helical" evidence="7">
    <location>
        <begin position="191"/>
        <end position="211"/>
    </location>
</feature>
<feature type="transmembrane region" description="Helical" evidence="7">
    <location>
        <begin position="392"/>
        <end position="409"/>
    </location>
</feature>
<feature type="transmembrane region" description="Helical" evidence="7">
    <location>
        <begin position="42"/>
        <end position="64"/>
    </location>
</feature>
<dbReference type="InterPro" id="IPR037185">
    <property type="entry name" value="EmrE-like"/>
</dbReference>
<gene>
    <name evidence="8" type="ORF">PEVE_00038736</name>
</gene>
<keyword evidence="9" id="KW-1185">Reference proteome</keyword>
<dbReference type="PANTHER" id="PTHR31326:SF1">
    <property type="entry name" value="PROTEIN CLT2, CHLOROPLASTIC"/>
    <property type="match status" value="1"/>
</dbReference>
<keyword evidence="3" id="KW-0813">Transport</keyword>
<keyword evidence="5 7" id="KW-1133">Transmembrane helix</keyword>
<evidence type="ECO:0000256" key="1">
    <source>
        <dbReference type="ARBA" id="ARBA00004141"/>
    </source>
</evidence>
<sequence length="412" mass="45705">MNTFPEEHESPRKNFAAAESASLFETPEQDPRKQTLLECGYSLRNFATILFAIMSVTGQLAQYISLPLWVDSTSQSTITSTDQRNKWKPTMDSYFVASFASLSFLIVFSFVVLCCKIICPNYLPVTEWGYRCLLLVVGSIQGLSALLVVFSCSGEKTPPYLQAILGNFSIPITLLFRFLLLKKIPTRRKLLSAAIIVLGLFICLIPTMFPWIDPEASTRHDLGGGTGLARILWPVTFMVGLGISATSFIVEEKAVKMRGNVGHNMYSQASLLSVLFWTSLSQFLALLLLFWTDVIPGFGHTNSIHEFIGNWTFGFQCVFGGAGCSHWPGGLAFLFISGYIVKVCGSALLLRYSEGATLLAIVLSLCTPLCFVFWTLFQEKPFHWNPTLHTSTWLSITALLIMVPAAFIYNTG</sequence>
<evidence type="ECO:0000256" key="4">
    <source>
        <dbReference type="ARBA" id="ARBA00022692"/>
    </source>
</evidence>
<keyword evidence="6 7" id="KW-0472">Membrane</keyword>
<evidence type="ECO:0000313" key="8">
    <source>
        <dbReference type="EMBL" id="CAH3030936.1"/>
    </source>
</evidence>
<protein>
    <submittedName>
        <fullName evidence="8">Uncharacterized protein</fullName>
    </submittedName>
</protein>
<evidence type="ECO:0000256" key="5">
    <source>
        <dbReference type="ARBA" id="ARBA00022989"/>
    </source>
</evidence>
<comment type="similarity">
    <text evidence="2">Belongs to the CRT-like transporter family.</text>
</comment>
<feature type="transmembrane region" description="Helical" evidence="7">
    <location>
        <begin position="160"/>
        <end position="179"/>
    </location>
</feature>
<comment type="subcellular location">
    <subcellularLocation>
        <location evidence="1">Membrane</location>
        <topology evidence="1">Multi-pass membrane protein</topology>
    </subcellularLocation>
</comment>
<feature type="transmembrane region" description="Helical" evidence="7">
    <location>
        <begin position="94"/>
        <end position="118"/>
    </location>
</feature>
<evidence type="ECO:0000256" key="2">
    <source>
        <dbReference type="ARBA" id="ARBA00006690"/>
    </source>
</evidence>
<proteinExistence type="inferred from homology"/>
<dbReference type="InterPro" id="IPR013936">
    <property type="entry name" value="CRT-like"/>
</dbReference>
<comment type="caution">
    <text evidence="8">The sequence shown here is derived from an EMBL/GenBank/DDBJ whole genome shotgun (WGS) entry which is preliminary data.</text>
</comment>